<dbReference type="InterPro" id="IPR025875">
    <property type="entry name" value="Leu-rich_rpt_4"/>
</dbReference>
<dbReference type="PANTHER" id="PTHR46652:SF3">
    <property type="entry name" value="LEUCINE-RICH REPEAT-CONTAINING PROTEIN 9"/>
    <property type="match status" value="1"/>
</dbReference>
<evidence type="ECO:0000313" key="4">
    <source>
        <dbReference type="EMBL" id="CAL6050646.1"/>
    </source>
</evidence>
<accession>A0AA86R2J3</accession>
<gene>
    <name evidence="4" type="ORF">HINF_LOCUS43988</name>
    <name evidence="3" type="ORF">HINF_LOCUS56810</name>
</gene>
<reference evidence="4 5" key="2">
    <citation type="submission" date="2024-07" db="EMBL/GenBank/DDBJ databases">
        <authorList>
            <person name="Akdeniz Z."/>
        </authorList>
    </citation>
    <scope>NUCLEOTIDE SEQUENCE [LARGE SCALE GENOMIC DNA]</scope>
</reference>
<keyword evidence="1" id="KW-0433">Leucine-rich repeat</keyword>
<keyword evidence="2" id="KW-0677">Repeat</keyword>
<organism evidence="3">
    <name type="scientific">Hexamita inflata</name>
    <dbReference type="NCBI Taxonomy" id="28002"/>
    <lineage>
        <taxon>Eukaryota</taxon>
        <taxon>Metamonada</taxon>
        <taxon>Diplomonadida</taxon>
        <taxon>Hexamitidae</taxon>
        <taxon>Hexamitinae</taxon>
        <taxon>Hexamita</taxon>
    </lineage>
</organism>
<dbReference type="InterPro" id="IPR032675">
    <property type="entry name" value="LRR_dom_sf"/>
</dbReference>
<reference evidence="3" key="1">
    <citation type="submission" date="2023-06" db="EMBL/GenBank/DDBJ databases">
        <authorList>
            <person name="Kurt Z."/>
        </authorList>
    </citation>
    <scope>NUCLEOTIDE SEQUENCE</scope>
</reference>
<protein>
    <submittedName>
        <fullName evidence="3">Leucine-rich repeat domain-containing protein</fullName>
    </submittedName>
    <submittedName>
        <fullName evidence="4">Leucine-rich_repeat domain-containing protein</fullName>
    </submittedName>
</protein>
<dbReference type="EMBL" id="CAXDID020000185">
    <property type="protein sequence ID" value="CAL6050646.1"/>
    <property type="molecule type" value="Genomic_DNA"/>
</dbReference>
<comment type="caution">
    <text evidence="3">The sequence shown here is derived from an EMBL/GenBank/DDBJ whole genome shotgun (WGS) entry which is preliminary data.</text>
</comment>
<dbReference type="InterPro" id="IPR001611">
    <property type="entry name" value="Leu-rich_rpt"/>
</dbReference>
<evidence type="ECO:0000313" key="5">
    <source>
        <dbReference type="Proteomes" id="UP001642409"/>
    </source>
</evidence>
<dbReference type="EMBL" id="CATOUU010001054">
    <property type="protein sequence ID" value="CAI9969165.1"/>
    <property type="molecule type" value="Genomic_DNA"/>
</dbReference>
<dbReference type="Pfam" id="PF12799">
    <property type="entry name" value="LRR_4"/>
    <property type="match status" value="1"/>
</dbReference>
<name>A0AA86R2J3_9EUKA</name>
<sequence length="316" mass="36565">MISKYEQQIIDQNKENKSGTALIIQKDQNITNLQFLDMLHDQYKVFCIKCCNSIKFDQTPKYIKELHLYACNLNEIQGIEQMNQLVQLSIAENQIKSIKALQNMCNLTHLILNGNNISDLTPLQQLDNLSYLNLQTNCIEDVYCLRKLVNLGQLFLGFNKIGDIAPLQDMINLIELQLQSNQIIDVSPLQNMYCMFSLELSQNQIVDISAIKHLPFKYLNISDNFIITAINNESKIISHNQKSPTAHQISFSCTLSALYLIQTKLIEIRFMRERISFQKVRLYQNVTKNINDHLTVLNKRNIKLQMFLDQNGCDSQ</sequence>
<evidence type="ECO:0000256" key="1">
    <source>
        <dbReference type="ARBA" id="ARBA00022614"/>
    </source>
</evidence>
<dbReference type="SUPFAM" id="SSF52058">
    <property type="entry name" value="L domain-like"/>
    <property type="match status" value="1"/>
</dbReference>
<dbReference type="InterPro" id="IPR050836">
    <property type="entry name" value="SDS22/Internalin_LRR"/>
</dbReference>
<evidence type="ECO:0000256" key="2">
    <source>
        <dbReference type="ARBA" id="ARBA00022737"/>
    </source>
</evidence>
<evidence type="ECO:0000313" key="3">
    <source>
        <dbReference type="EMBL" id="CAI9969165.1"/>
    </source>
</evidence>
<keyword evidence="5" id="KW-1185">Reference proteome</keyword>
<dbReference type="PROSITE" id="PS51450">
    <property type="entry name" value="LRR"/>
    <property type="match status" value="5"/>
</dbReference>
<dbReference type="Gene3D" id="3.80.10.10">
    <property type="entry name" value="Ribonuclease Inhibitor"/>
    <property type="match status" value="1"/>
</dbReference>
<dbReference type="AlphaFoldDB" id="A0AA86R2J3"/>
<dbReference type="Proteomes" id="UP001642409">
    <property type="component" value="Unassembled WGS sequence"/>
</dbReference>
<proteinExistence type="predicted"/>
<dbReference type="PANTHER" id="PTHR46652">
    <property type="entry name" value="LEUCINE-RICH REPEAT AND IQ DOMAIN-CONTAINING PROTEIN 1-RELATED"/>
    <property type="match status" value="1"/>
</dbReference>